<name>A0A0A9H0Z9_ARUDO</name>
<dbReference type="AlphaFoldDB" id="A0A0A9H0Z9"/>
<sequence length="76" mass="8047">MGKQRQHLCMVFLMAFLVVSAMHAVTVEAGRVLTQVGYGALNPGRTPSVARGEPYAGRGRGCTNVYECNKPPAGAP</sequence>
<dbReference type="EMBL" id="GBRH01166986">
    <property type="protein sequence ID" value="JAE30910.1"/>
    <property type="molecule type" value="Transcribed_RNA"/>
</dbReference>
<reference evidence="2" key="2">
    <citation type="journal article" date="2015" name="Data Brief">
        <title>Shoot transcriptome of the giant reed, Arundo donax.</title>
        <authorList>
            <person name="Barrero R.A."/>
            <person name="Guerrero F.D."/>
            <person name="Moolhuijzen P."/>
            <person name="Goolsby J.A."/>
            <person name="Tidwell J."/>
            <person name="Bellgard S.E."/>
            <person name="Bellgard M.I."/>
        </authorList>
    </citation>
    <scope>NUCLEOTIDE SEQUENCE</scope>
    <source>
        <tissue evidence="2">Shoot tissue taken approximately 20 cm above the soil surface</tissue>
    </source>
</reference>
<accession>A0A0A9H0Z9</accession>
<protein>
    <submittedName>
        <fullName evidence="2">Uncharacterized protein</fullName>
    </submittedName>
</protein>
<feature type="signal peptide" evidence="1">
    <location>
        <begin position="1"/>
        <end position="29"/>
    </location>
</feature>
<evidence type="ECO:0000256" key="1">
    <source>
        <dbReference type="SAM" id="SignalP"/>
    </source>
</evidence>
<reference evidence="2" key="1">
    <citation type="submission" date="2014-09" db="EMBL/GenBank/DDBJ databases">
        <authorList>
            <person name="Magalhaes I.L.F."/>
            <person name="Oliveira U."/>
            <person name="Santos F.R."/>
            <person name="Vidigal T.H.D.A."/>
            <person name="Brescovit A.D."/>
            <person name="Santos A.J."/>
        </authorList>
    </citation>
    <scope>NUCLEOTIDE SEQUENCE</scope>
    <source>
        <tissue evidence="2">Shoot tissue taken approximately 20 cm above the soil surface</tissue>
    </source>
</reference>
<feature type="chain" id="PRO_5002045103" evidence="1">
    <location>
        <begin position="30"/>
        <end position="76"/>
    </location>
</feature>
<proteinExistence type="predicted"/>
<organism evidence="2">
    <name type="scientific">Arundo donax</name>
    <name type="common">Giant reed</name>
    <name type="synonym">Donax arundinaceus</name>
    <dbReference type="NCBI Taxonomy" id="35708"/>
    <lineage>
        <taxon>Eukaryota</taxon>
        <taxon>Viridiplantae</taxon>
        <taxon>Streptophyta</taxon>
        <taxon>Embryophyta</taxon>
        <taxon>Tracheophyta</taxon>
        <taxon>Spermatophyta</taxon>
        <taxon>Magnoliopsida</taxon>
        <taxon>Liliopsida</taxon>
        <taxon>Poales</taxon>
        <taxon>Poaceae</taxon>
        <taxon>PACMAD clade</taxon>
        <taxon>Arundinoideae</taxon>
        <taxon>Arundineae</taxon>
        <taxon>Arundo</taxon>
    </lineage>
</organism>
<evidence type="ECO:0000313" key="2">
    <source>
        <dbReference type="EMBL" id="JAE30910.1"/>
    </source>
</evidence>
<keyword evidence="1" id="KW-0732">Signal</keyword>